<keyword evidence="2" id="KW-1185">Reference proteome</keyword>
<comment type="caution">
    <text evidence="1">The sequence shown here is derived from an EMBL/GenBank/DDBJ whole genome shotgun (WGS) entry which is preliminary data.</text>
</comment>
<dbReference type="EMBL" id="NXID01000033">
    <property type="protein sequence ID" value="RXK15208.1"/>
    <property type="molecule type" value="Genomic_DNA"/>
</dbReference>
<organism evidence="1 2">
    <name type="scientific">Malaciobacter mytili LMG 24559</name>
    <dbReference type="NCBI Taxonomy" id="1032238"/>
    <lineage>
        <taxon>Bacteria</taxon>
        <taxon>Pseudomonadati</taxon>
        <taxon>Campylobacterota</taxon>
        <taxon>Epsilonproteobacteria</taxon>
        <taxon>Campylobacterales</taxon>
        <taxon>Arcobacteraceae</taxon>
        <taxon>Malaciobacter</taxon>
    </lineage>
</organism>
<dbReference type="Proteomes" id="UP000290092">
    <property type="component" value="Unassembled WGS sequence"/>
</dbReference>
<gene>
    <name evidence="1" type="ORF">CP985_09535</name>
</gene>
<evidence type="ECO:0000313" key="1">
    <source>
        <dbReference type="EMBL" id="RXK15208.1"/>
    </source>
</evidence>
<protein>
    <submittedName>
        <fullName evidence="1">Uncharacterized protein</fullName>
    </submittedName>
</protein>
<dbReference type="KEGG" id="amyt:AMYT_1651"/>
<accession>A0AAX2AH18</accession>
<dbReference type="AlphaFoldDB" id="A0AAX2AH18"/>
<reference evidence="1 2" key="1">
    <citation type="submission" date="2017-09" db="EMBL/GenBank/DDBJ databases">
        <title>Genomics of the genus Arcobacter.</title>
        <authorList>
            <person name="Perez-Cataluna A."/>
            <person name="Figueras M.J."/>
            <person name="Salas-Masso N."/>
        </authorList>
    </citation>
    <scope>NUCLEOTIDE SEQUENCE [LARGE SCALE GENOMIC DNA]</scope>
    <source>
        <strain evidence="1 2">CECT 7386</strain>
    </source>
</reference>
<evidence type="ECO:0000313" key="2">
    <source>
        <dbReference type="Proteomes" id="UP000290092"/>
    </source>
</evidence>
<name>A0AAX2AH18_9BACT</name>
<dbReference type="RefSeq" id="WP_114842072.1">
    <property type="nucleotide sequence ID" value="NZ_CP031219.1"/>
</dbReference>
<sequence length="111" mass="13809">MRQVYDYKEFQKEMKSKKKRTGNKETFTPIDFFTQEEIDEFNKKGINNLEPYLPIPDYIRKHDKFVCKVHRELLEKYPNDEFLHSLDKEENIEIFFTYTWYEKYGIKYDNK</sequence>
<proteinExistence type="predicted"/>